<dbReference type="SUPFAM" id="SSF46955">
    <property type="entry name" value="Putative DNA-binding domain"/>
    <property type="match status" value="1"/>
</dbReference>
<protein>
    <recommendedName>
        <fullName evidence="2">phenylalanine--tRNA ligase</fullName>
        <ecNumber evidence="2">6.1.1.20</ecNumber>
    </recommendedName>
</protein>
<evidence type="ECO:0000256" key="6">
    <source>
        <dbReference type="ARBA" id="ARBA00022840"/>
    </source>
</evidence>
<evidence type="ECO:0000256" key="2">
    <source>
        <dbReference type="ARBA" id="ARBA00012814"/>
    </source>
</evidence>
<dbReference type="InterPro" id="IPR045060">
    <property type="entry name" value="Phe-tRNA-ligase_IIc_bsu"/>
</dbReference>
<dbReference type="PANTHER" id="PTHR10947">
    <property type="entry name" value="PHENYLALANYL-TRNA SYNTHETASE BETA CHAIN AND LEUCINE-RICH REPEAT-CONTAINING PROTEIN 47"/>
    <property type="match status" value="1"/>
</dbReference>
<comment type="cofactor">
    <cofactor evidence="1">
        <name>Mg(2+)</name>
        <dbReference type="ChEBI" id="CHEBI:18420"/>
    </cofactor>
</comment>
<dbReference type="GO" id="GO:0004826">
    <property type="term" value="F:phenylalanine-tRNA ligase activity"/>
    <property type="evidence" value="ECO:0007669"/>
    <property type="project" value="UniProtKB-EC"/>
</dbReference>
<feature type="domain" description="B5" evidence="10">
    <location>
        <begin position="23"/>
        <end position="96"/>
    </location>
</feature>
<keyword evidence="6" id="KW-0067">ATP-binding</keyword>
<evidence type="ECO:0000313" key="11">
    <source>
        <dbReference type="EMBL" id="TMI70000.1"/>
    </source>
</evidence>
<sequence length="357" mass="39537">TQLLVELTGARWTGHSDVKADFPETPLIRLRPERAQQVVGIPIEADEQRNRLHRLGFEVEQDWSVRTPYWRARDVRREIDLVEEVGRFRLEEVPPTLPLRREMFGRPTHEQRLRRTVADVLVGSGFFEAYTYSLQADDPHPEALVLEEPLSELQRVLRTTLLFGLVGAARNNVNAGNEGVALFEIAHVYLPSGGSLPEERWRLGGIAQGDFFFAKGAVEQVFSALKLEPRFDRAPHPFLLSPASASVQGGWVATLDPRLVEGEWAAFELDLAELFAQVPERVLYEDVITYPPIRQDLAFSVPEEVSAGDLAAAALEAAGPELGDNAVRCGCGQAEGDDCRGAETPLRGRIALLSSGV</sequence>
<dbReference type="EC" id="6.1.1.20" evidence="2"/>
<dbReference type="InterPro" id="IPR009061">
    <property type="entry name" value="DNA-bd_dom_put_sf"/>
</dbReference>
<dbReference type="SUPFAM" id="SSF55681">
    <property type="entry name" value="Class II aaRS and biotin synthetases"/>
    <property type="match status" value="1"/>
</dbReference>
<dbReference type="GO" id="GO:0009328">
    <property type="term" value="C:phenylalanine-tRNA ligase complex"/>
    <property type="evidence" value="ECO:0007669"/>
    <property type="project" value="TreeGrafter"/>
</dbReference>
<dbReference type="Gene3D" id="3.30.930.10">
    <property type="entry name" value="Bira Bifunctional Protein, Domain 2"/>
    <property type="match status" value="1"/>
</dbReference>
<evidence type="ECO:0000256" key="3">
    <source>
        <dbReference type="ARBA" id="ARBA00022598"/>
    </source>
</evidence>
<keyword evidence="3" id="KW-0436">Ligase</keyword>
<keyword evidence="4" id="KW-0479">Metal-binding</keyword>
<evidence type="ECO:0000256" key="8">
    <source>
        <dbReference type="ARBA" id="ARBA00022917"/>
    </source>
</evidence>
<dbReference type="GO" id="GO:0000287">
    <property type="term" value="F:magnesium ion binding"/>
    <property type="evidence" value="ECO:0007669"/>
    <property type="project" value="InterPro"/>
</dbReference>
<feature type="non-terminal residue" evidence="11">
    <location>
        <position position="1"/>
    </location>
</feature>
<evidence type="ECO:0000256" key="1">
    <source>
        <dbReference type="ARBA" id="ARBA00001946"/>
    </source>
</evidence>
<keyword evidence="8" id="KW-0648">Protein biosynthesis</keyword>
<dbReference type="PROSITE" id="PS51483">
    <property type="entry name" value="B5"/>
    <property type="match status" value="1"/>
</dbReference>
<dbReference type="InterPro" id="IPR005147">
    <property type="entry name" value="tRNA_synthase_B5-dom"/>
</dbReference>
<dbReference type="PANTHER" id="PTHR10947:SF0">
    <property type="entry name" value="PHENYLALANINE--TRNA LIGASE BETA SUBUNIT"/>
    <property type="match status" value="1"/>
</dbReference>
<dbReference type="EMBL" id="VBAP01000168">
    <property type="protein sequence ID" value="TMI70000.1"/>
    <property type="molecule type" value="Genomic_DNA"/>
</dbReference>
<organism evidence="11 12">
    <name type="scientific">Candidatus Segetimicrobium genomatis</name>
    <dbReference type="NCBI Taxonomy" id="2569760"/>
    <lineage>
        <taxon>Bacteria</taxon>
        <taxon>Bacillati</taxon>
        <taxon>Candidatus Sysuimicrobiota</taxon>
        <taxon>Candidatus Sysuimicrobiia</taxon>
        <taxon>Candidatus Sysuimicrobiales</taxon>
        <taxon>Candidatus Segetimicrobiaceae</taxon>
        <taxon>Candidatus Segetimicrobium</taxon>
    </lineage>
</organism>
<dbReference type="Pfam" id="PF17759">
    <property type="entry name" value="tRNA_synthFbeta"/>
    <property type="match status" value="1"/>
</dbReference>
<dbReference type="Gene3D" id="3.30.56.10">
    <property type="match status" value="1"/>
</dbReference>
<evidence type="ECO:0000259" key="10">
    <source>
        <dbReference type="PROSITE" id="PS51483"/>
    </source>
</evidence>
<dbReference type="InterPro" id="IPR045864">
    <property type="entry name" value="aa-tRNA-synth_II/BPL/LPL"/>
</dbReference>
<dbReference type="SMART" id="SM00874">
    <property type="entry name" value="B5"/>
    <property type="match status" value="1"/>
</dbReference>
<keyword evidence="9" id="KW-0030">Aminoacyl-tRNA synthetase</keyword>
<dbReference type="Proteomes" id="UP000318834">
    <property type="component" value="Unassembled WGS sequence"/>
</dbReference>
<name>A0A537IFH2_9BACT</name>
<dbReference type="GO" id="GO:0006432">
    <property type="term" value="P:phenylalanyl-tRNA aminoacylation"/>
    <property type="evidence" value="ECO:0007669"/>
    <property type="project" value="InterPro"/>
</dbReference>
<comment type="caution">
    <text evidence="11">The sequence shown here is derived from an EMBL/GenBank/DDBJ whole genome shotgun (WGS) entry which is preliminary data.</text>
</comment>
<reference evidence="11 12" key="1">
    <citation type="journal article" date="2019" name="Nat. Microbiol.">
        <title>Mediterranean grassland soil C-N compound turnover is dependent on rainfall and depth, and is mediated by genomically divergent microorganisms.</title>
        <authorList>
            <person name="Diamond S."/>
            <person name="Andeer P.F."/>
            <person name="Li Z."/>
            <person name="Crits-Christoph A."/>
            <person name="Burstein D."/>
            <person name="Anantharaman K."/>
            <person name="Lane K.R."/>
            <person name="Thomas B.C."/>
            <person name="Pan C."/>
            <person name="Northen T.R."/>
            <person name="Banfield J.F."/>
        </authorList>
    </citation>
    <scope>NUCLEOTIDE SEQUENCE [LARGE SCALE GENOMIC DNA]</scope>
    <source>
        <strain evidence="11">NP_8</strain>
    </source>
</reference>
<dbReference type="GO" id="GO:0003723">
    <property type="term" value="F:RNA binding"/>
    <property type="evidence" value="ECO:0007669"/>
    <property type="project" value="InterPro"/>
</dbReference>
<evidence type="ECO:0000313" key="12">
    <source>
        <dbReference type="Proteomes" id="UP000318834"/>
    </source>
</evidence>
<keyword evidence="5" id="KW-0547">Nucleotide-binding</keyword>
<evidence type="ECO:0000256" key="7">
    <source>
        <dbReference type="ARBA" id="ARBA00022842"/>
    </source>
</evidence>
<keyword evidence="7" id="KW-0460">Magnesium</keyword>
<evidence type="ECO:0000256" key="4">
    <source>
        <dbReference type="ARBA" id="ARBA00022723"/>
    </source>
</evidence>
<evidence type="ECO:0000256" key="5">
    <source>
        <dbReference type="ARBA" id="ARBA00022741"/>
    </source>
</evidence>
<evidence type="ECO:0000256" key="9">
    <source>
        <dbReference type="ARBA" id="ARBA00023146"/>
    </source>
</evidence>
<dbReference type="Pfam" id="PF03484">
    <property type="entry name" value="B5"/>
    <property type="match status" value="1"/>
</dbReference>
<gene>
    <name evidence="11" type="ORF">E6H05_14215</name>
</gene>
<dbReference type="InterPro" id="IPR041616">
    <property type="entry name" value="PheRS_beta_core"/>
</dbReference>
<dbReference type="GO" id="GO:0005524">
    <property type="term" value="F:ATP binding"/>
    <property type="evidence" value="ECO:0007669"/>
    <property type="project" value="UniProtKB-KW"/>
</dbReference>
<dbReference type="AlphaFoldDB" id="A0A537IFH2"/>
<proteinExistence type="predicted"/>
<accession>A0A537IFH2</accession>